<dbReference type="EMBL" id="CM011696">
    <property type="protein sequence ID" value="TMS03007.1"/>
    <property type="molecule type" value="Genomic_DNA"/>
</dbReference>
<reference evidence="1" key="1">
    <citation type="submission" date="2018-11" db="EMBL/GenBank/DDBJ databases">
        <title>The sequence and de novo assembly of Larimichthys crocea genome using PacBio and Hi-C technologies.</title>
        <authorList>
            <person name="Xu P."/>
            <person name="Chen B."/>
            <person name="Zhou Z."/>
            <person name="Ke Q."/>
            <person name="Wu Y."/>
            <person name="Bai H."/>
            <person name="Pu F."/>
        </authorList>
    </citation>
    <scope>NUCLEOTIDE SEQUENCE</scope>
    <source>
        <tissue evidence="1">Muscle</tissue>
    </source>
</reference>
<dbReference type="Proteomes" id="UP000793456">
    <property type="component" value="Chromosome XXIII"/>
</dbReference>
<comment type="caution">
    <text evidence="1">The sequence shown here is derived from an EMBL/GenBank/DDBJ whole genome shotgun (WGS) entry which is preliminary data.</text>
</comment>
<name>A0ACD3Q6W0_LARCR</name>
<evidence type="ECO:0000313" key="2">
    <source>
        <dbReference type="Proteomes" id="UP000793456"/>
    </source>
</evidence>
<sequence length="266" mass="29977">MGKVNRCLKRSYIIVTSLIAIVSALLLALTLFSHGYFHEDEEMERMITGIKAMYIISIITLLLTITGVYGACKERQWALIVYVVGMSLSSLFMFACEIQGLAVRPQVVKDMKNQYLAMLPLDNTSEPFLDSFMDIQIELQCCGLDQGYLDWGYNISESCVCTEESTNPCVAAPRNSALYEHTFSDQPIMIYREPCLPYLIEHIMMNINSVMGIMLGLTLFWVLSVVLCIVILCRLNRKEDIPPVVYSPEAKAGNYTVLLTDAAEYT</sequence>
<proteinExistence type="predicted"/>
<accession>A0ACD3Q6W0</accession>
<evidence type="ECO:0000313" key="1">
    <source>
        <dbReference type="EMBL" id="TMS03007.1"/>
    </source>
</evidence>
<organism evidence="1 2">
    <name type="scientific">Larimichthys crocea</name>
    <name type="common">Large yellow croaker</name>
    <name type="synonym">Pseudosciaena crocea</name>
    <dbReference type="NCBI Taxonomy" id="215358"/>
    <lineage>
        <taxon>Eukaryota</taxon>
        <taxon>Metazoa</taxon>
        <taxon>Chordata</taxon>
        <taxon>Craniata</taxon>
        <taxon>Vertebrata</taxon>
        <taxon>Euteleostomi</taxon>
        <taxon>Actinopterygii</taxon>
        <taxon>Neopterygii</taxon>
        <taxon>Teleostei</taxon>
        <taxon>Neoteleostei</taxon>
        <taxon>Acanthomorphata</taxon>
        <taxon>Eupercaria</taxon>
        <taxon>Sciaenidae</taxon>
        <taxon>Larimichthys</taxon>
    </lineage>
</organism>
<gene>
    <name evidence="1" type="ORF">E3U43_020987</name>
</gene>
<protein>
    <submittedName>
        <fullName evidence="1">Uncharacterized protein</fullName>
    </submittedName>
</protein>
<keyword evidence="2" id="KW-1185">Reference proteome</keyword>